<accession>A0A7W3XYR3</accession>
<feature type="region of interest" description="Disordered" evidence="1">
    <location>
        <begin position="43"/>
        <end position="62"/>
    </location>
</feature>
<dbReference type="EMBL" id="VKHS01000920">
    <property type="protein sequence ID" value="MBB0232415.1"/>
    <property type="molecule type" value="Genomic_DNA"/>
</dbReference>
<dbReference type="Proteomes" id="UP000530234">
    <property type="component" value="Unassembled WGS sequence"/>
</dbReference>
<protein>
    <submittedName>
        <fullName evidence="2">Uncharacterized protein</fullName>
    </submittedName>
</protein>
<reference evidence="3" key="1">
    <citation type="submission" date="2019-10" db="EMBL/GenBank/DDBJ databases">
        <title>Streptomyces sp. nov., a novel actinobacterium isolated from alkaline environment.</title>
        <authorList>
            <person name="Golinska P."/>
        </authorList>
    </citation>
    <scope>NUCLEOTIDE SEQUENCE [LARGE SCALE GENOMIC DNA]</scope>
    <source>
        <strain evidence="3">DSM 42108</strain>
    </source>
</reference>
<dbReference type="RefSeq" id="WP_182666949.1">
    <property type="nucleotide sequence ID" value="NZ_VKHS01000920.1"/>
</dbReference>
<proteinExistence type="predicted"/>
<evidence type="ECO:0000313" key="3">
    <source>
        <dbReference type="Proteomes" id="UP000530234"/>
    </source>
</evidence>
<evidence type="ECO:0000256" key="1">
    <source>
        <dbReference type="SAM" id="MobiDB-lite"/>
    </source>
</evidence>
<dbReference type="AlphaFoldDB" id="A0A7W3XYR3"/>
<keyword evidence="3" id="KW-1185">Reference proteome</keyword>
<gene>
    <name evidence="2" type="ORF">FOE67_23710</name>
</gene>
<comment type="caution">
    <text evidence="2">The sequence shown here is derived from an EMBL/GenBank/DDBJ whole genome shotgun (WGS) entry which is preliminary data.</text>
</comment>
<sequence>MPLWFLLYERHEDGLLRAELSLPVRMSGKYVTQWQVRIPIDLPDSDPGTSIDLDRPSSDGGPDVLVEFLQA</sequence>
<evidence type="ECO:0000313" key="2">
    <source>
        <dbReference type="EMBL" id="MBB0232415.1"/>
    </source>
</evidence>
<organism evidence="2 3">
    <name type="scientific">Streptomyces calidiresistens</name>
    <dbReference type="NCBI Taxonomy" id="1485586"/>
    <lineage>
        <taxon>Bacteria</taxon>
        <taxon>Bacillati</taxon>
        <taxon>Actinomycetota</taxon>
        <taxon>Actinomycetes</taxon>
        <taxon>Kitasatosporales</taxon>
        <taxon>Streptomycetaceae</taxon>
        <taxon>Streptomyces</taxon>
    </lineage>
</organism>
<name>A0A7W3XYR3_9ACTN</name>